<keyword evidence="7" id="KW-1185">Reference proteome</keyword>
<evidence type="ECO:0000256" key="2">
    <source>
        <dbReference type="ARBA" id="ARBA00023267"/>
    </source>
</evidence>
<keyword evidence="2" id="KW-0092">Biotin</keyword>
<dbReference type="InterPro" id="IPR045864">
    <property type="entry name" value="aa-tRNA-synth_II/BPL/LPL"/>
</dbReference>
<dbReference type="Gene3D" id="3.30.930.10">
    <property type="entry name" value="Bira Bifunctional Protein, Domain 2"/>
    <property type="match status" value="1"/>
</dbReference>
<dbReference type="RefSeq" id="WP_259550153.1">
    <property type="nucleotide sequence ID" value="NZ_BAABHW010000002.1"/>
</dbReference>
<keyword evidence="1 6" id="KW-0436">Ligase</keyword>
<comment type="catalytic activity">
    <reaction evidence="4">
        <text>biotin + L-lysyl-[protein] + ATP = N(6)-biotinyl-L-lysyl-[protein] + AMP + diphosphate + H(+)</text>
        <dbReference type="Rhea" id="RHEA:11756"/>
        <dbReference type="Rhea" id="RHEA-COMP:9752"/>
        <dbReference type="Rhea" id="RHEA-COMP:10505"/>
        <dbReference type="ChEBI" id="CHEBI:15378"/>
        <dbReference type="ChEBI" id="CHEBI:29969"/>
        <dbReference type="ChEBI" id="CHEBI:30616"/>
        <dbReference type="ChEBI" id="CHEBI:33019"/>
        <dbReference type="ChEBI" id="CHEBI:57586"/>
        <dbReference type="ChEBI" id="CHEBI:83144"/>
        <dbReference type="ChEBI" id="CHEBI:456215"/>
        <dbReference type="EC" id="6.3.4.15"/>
    </reaction>
</comment>
<dbReference type="Pfam" id="PF02237">
    <property type="entry name" value="BPL_C"/>
    <property type="match status" value="1"/>
</dbReference>
<dbReference type="GO" id="GO:0016874">
    <property type="term" value="F:ligase activity"/>
    <property type="evidence" value="ECO:0007669"/>
    <property type="project" value="UniProtKB-KW"/>
</dbReference>
<organism evidence="6 7">
    <name type="scientific">[Roseibacterium] beibuensis</name>
    <dbReference type="NCBI Taxonomy" id="1193142"/>
    <lineage>
        <taxon>Bacteria</taxon>
        <taxon>Pseudomonadati</taxon>
        <taxon>Pseudomonadota</taxon>
        <taxon>Alphaproteobacteria</taxon>
        <taxon>Rhodobacterales</taxon>
        <taxon>Roseobacteraceae</taxon>
        <taxon>Roseicyclus</taxon>
    </lineage>
</organism>
<dbReference type="InterPro" id="IPR004408">
    <property type="entry name" value="Biotin_CoA_COase_ligase"/>
</dbReference>
<accession>A0ABP9L862</accession>
<proteinExistence type="predicted"/>
<comment type="caution">
    <text evidence="6">The sequence shown here is derived from an EMBL/GenBank/DDBJ whole genome shotgun (WGS) entry which is preliminary data.</text>
</comment>
<evidence type="ECO:0000256" key="3">
    <source>
        <dbReference type="ARBA" id="ARBA00024227"/>
    </source>
</evidence>
<name>A0ABP9L862_9RHOB</name>
<dbReference type="CDD" id="cd16442">
    <property type="entry name" value="BPL"/>
    <property type="match status" value="1"/>
</dbReference>
<gene>
    <name evidence="6" type="ORF">GCM10023209_15810</name>
</gene>
<dbReference type="PROSITE" id="PS51733">
    <property type="entry name" value="BPL_LPL_CATALYTIC"/>
    <property type="match status" value="1"/>
</dbReference>
<dbReference type="Pfam" id="PF03099">
    <property type="entry name" value="BPL_LplA_LipB"/>
    <property type="match status" value="1"/>
</dbReference>
<reference evidence="7" key="1">
    <citation type="journal article" date="2019" name="Int. J. Syst. Evol. Microbiol.">
        <title>The Global Catalogue of Microorganisms (GCM) 10K type strain sequencing project: providing services to taxonomists for standard genome sequencing and annotation.</title>
        <authorList>
            <consortium name="The Broad Institute Genomics Platform"/>
            <consortium name="The Broad Institute Genome Sequencing Center for Infectious Disease"/>
            <person name="Wu L."/>
            <person name="Ma J."/>
        </authorList>
    </citation>
    <scope>NUCLEOTIDE SEQUENCE [LARGE SCALE GENOMIC DNA]</scope>
    <source>
        <strain evidence="7">JCM 18015</strain>
    </source>
</reference>
<evidence type="ECO:0000313" key="7">
    <source>
        <dbReference type="Proteomes" id="UP001499910"/>
    </source>
</evidence>
<evidence type="ECO:0000313" key="6">
    <source>
        <dbReference type="EMBL" id="GAA5071756.1"/>
    </source>
</evidence>
<evidence type="ECO:0000256" key="1">
    <source>
        <dbReference type="ARBA" id="ARBA00022598"/>
    </source>
</evidence>
<evidence type="ECO:0000259" key="5">
    <source>
        <dbReference type="PROSITE" id="PS51733"/>
    </source>
</evidence>
<dbReference type="Proteomes" id="UP001499910">
    <property type="component" value="Unassembled WGS sequence"/>
</dbReference>
<evidence type="ECO:0000256" key="4">
    <source>
        <dbReference type="ARBA" id="ARBA00047846"/>
    </source>
</evidence>
<feature type="domain" description="BPL/LPL catalytic" evidence="5">
    <location>
        <begin position="1"/>
        <end position="189"/>
    </location>
</feature>
<dbReference type="EC" id="6.3.4.15" evidence="3"/>
<sequence>MSLAWPEGVGRHVLPSTDSTMAEAARRAPSALGPEWVLALEQTAGRGRRGRAWSMPAGNFAASLILHPKEPPQRVALRSFVAALALHDALVALGVPATDLTLKWPNDVLLKGGKLAGILLESLGDGRGGLAHLVIGIGVNLAAAPEPSTLEATAVAPVSLAADAGVQVGPEDVLNALAPAYADLEAQFTTYGFAPIRNAWLSKAARLGEVITARLPSEEITGTFTDVDMDGNLVLETPKGRRTIAAADIFF</sequence>
<dbReference type="InterPro" id="IPR004143">
    <property type="entry name" value="BPL_LPL_catalytic"/>
</dbReference>
<protein>
    <recommendedName>
        <fullName evidence="3">biotin--[biotin carboxyl-carrier protein] ligase</fullName>
        <ecNumber evidence="3">6.3.4.15</ecNumber>
    </recommendedName>
</protein>
<dbReference type="NCBIfam" id="TIGR00121">
    <property type="entry name" value="birA_ligase"/>
    <property type="match status" value="1"/>
</dbReference>
<dbReference type="SUPFAM" id="SSF55681">
    <property type="entry name" value="Class II aaRS and biotin synthetases"/>
    <property type="match status" value="1"/>
</dbReference>
<dbReference type="InterPro" id="IPR003142">
    <property type="entry name" value="BPL_C"/>
</dbReference>
<dbReference type="Gene3D" id="2.30.30.100">
    <property type="match status" value="1"/>
</dbReference>
<dbReference type="PANTHER" id="PTHR12835">
    <property type="entry name" value="BIOTIN PROTEIN LIGASE"/>
    <property type="match status" value="1"/>
</dbReference>
<dbReference type="EMBL" id="BAABHW010000002">
    <property type="protein sequence ID" value="GAA5071756.1"/>
    <property type="molecule type" value="Genomic_DNA"/>
</dbReference>
<dbReference type="PANTHER" id="PTHR12835:SF5">
    <property type="entry name" value="BIOTIN--PROTEIN LIGASE"/>
    <property type="match status" value="1"/>
</dbReference>